<dbReference type="CDD" id="cd01949">
    <property type="entry name" value="GGDEF"/>
    <property type="match status" value="1"/>
</dbReference>
<dbReference type="InterPro" id="IPR029787">
    <property type="entry name" value="Nucleotide_cyclase"/>
</dbReference>
<dbReference type="SUPFAM" id="SSF55073">
    <property type="entry name" value="Nucleotide cyclase"/>
    <property type="match status" value="1"/>
</dbReference>
<dbReference type="Pfam" id="PF13185">
    <property type="entry name" value="GAF_2"/>
    <property type="match status" value="1"/>
</dbReference>
<feature type="domain" description="EAL" evidence="4">
    <location>
        <begin position="606"/>
        <end position="862"/>
    </location>
</feature>
<dbReference type="Pfam" id="PF00989">
    <property type="entry name" value="PAS"/>
    <property type="match status" value="1"/>
</dbReference>
<dbReference type="InterPro" id="IPR035919">
    <property type="entry name" value="EAL_sf"/>
</dbReference>
<sequence>MSRRTDNQLRSAIAAVERMLLTEPSATEVLSRCLSQLMELFGAAFGYVYQCRDSDGDAIPWELVGCYRQDSGVLQEVENTCTSDRMPAAVQPRLLSGRCLFDNDIGDALNPVPHDHPQITNCFCIPLVDACYIHAVLYLCNVDGGFDAACETRIRPFIAAANCLLRAAKKRATVKSLTLADTPEFSLEFLDALFNGVLVINDMEEVVMCNSAAASMLGIPRTEVIGAPLKQFMPKGAPLMEQRLIEHGTGSCAETSKCATVWRGVTTLRANGDKILVDLSAFELRRRDQVLRGLVMNDISERMKSATEYHSTLQRFQVLTNLAPVGILQLNRNWQCTYANDTWCEYCQMTPAEAKGTGWMQGLHIDDVDRVLDSLRSETTLSGAYEGEFRLQSPLGKIVWVKANACSLYEETGETSGLIMTFNDVTDHLNNERRLQEIAEKDQLTGLINRAFFNDRLELALTGIERFGSVVLMFLDLDEFKLINDTLGHDVGDQLLKEVADRLRTALRKADTIARLGGDEFTLVLTNVQNLSGITAVADKAISALNQPFVIGERRIYVTGSIGIAVAQSKETTTKVLLKQADVALYKAKEAGRNQYKFYTAELDKDADLHIHLRQSLKERSRRDFRVVYQPQVDAVSGKIVGLEALTRWRHPDADDVSPEKFIKMIEESGLISEFSEWLFEEIFSTITSWKRAKGPIPISINLSAKQFRNKNLAFYIHQCCLSHGIEPNRIVLEVTETALIDDPGLAAATLKELRKMGFSLSLDDFGTGYSSLACLRDMPLQYVKIDRSFTKDVMDDESDRKIVSAIINLAEALDLKVVAEGVDNLAVKEWLLQHNCNYQQGFYFYQPLERASIEKLLDIAPYSDAVVHLDSGTG</sequence>
<dbReference type="PROSITE" id="PS50112">
    <property type="entry name" value="PAS"/>
    <property type="match status" value="1"/>
</dbReference>
<dbReference type="GO" id="GO:0006355">
    <property type="term" value="P:regulation of DNA-templated transcription"/>
    <property type="evidence" value="ECO:0007669"/>
    <property type="project" value="InterPro"/>
</dbReference>
<dbReference type="Pfam" id="PF00563">
    <property type="entry name" value="EAL"/>
    <property type="match status" value="1"/>
</dbReference>
<dbReference type="OrthoDB" id="6168558at2"/>
<protein>
    <submittedName>
        <fullName evidence="6">EAL domain-containing protein</fullName>
    </submittedName>
</protein>
<dbReference type="Proteomes" id="UP000319732">
    <property type="component" value="Unassembled WGS sequence"/>
</dbReference>
<dbReference type="FunFam" id="3.30.70.270:FF:000001">
    <property type="entry name" value="Diguanylate cyclase domain protein"/>
    <property type="match status" value="1"/>
</dbReference>
<dbReference type="CDD" id="cd01948">
    <property type="entry name" value="EAL"/>
    <property type="match status" value="1"/>
</dbReference>
<dbReference type="InterPro" id="IPR001610">
    <property type="entry name" value="PAC"/>
</dbReference>
<dbReference type="Gene3D" id="3.30.450.20">
    <property type="entry name" value="PAS domain"/>
    <property type="match status" value="2"/>
</dbReference>
<feature type="domain" description="PAS" evidence="2">
    <location>
        <begin position="182"/>
        <end position="226"/>
    </location>
</feature>
<dbReference type="SMART" id="SM00086">
    <property type="entry name" value="PAC"/>
    <property type="match status" value="2"/>
</dbReference>
<comment type="caution">
    <text evidence="6">The sequence shown here is derived from an EMBL/GenBank/DDBJ whole genome shotgun (WGS) entry which is preliminary data.</text>
</comment>
<dbReference type="PANTHER" id="PTHR44757">
    <property type="entry name" value="DIGUANYLATE CYCLASE DGCP"/>
    <property type="match status" value="1"/>
</dbReference>
<dbReference type="Pfam" id="PF00990">
    <property type="entry name" value="GGDEF"/>
    <property type="match status" value="1"/>
</dbReference>
<dbReference type="InterPro" id="IPR000700">
    <property type="entry name" value="PAS-assoc_C"/>
</dbReference>
<dbReference type="InterPro" id="IPR043128">
    <property type="entry name" value="Rev_trsase/Diguanyl_cyclase"/>
</dbReference>
<feature type="domain" description="GGDEF" evidence="5">
    <location>
        <begin position="468"/>
        <end position="601"/>
    </location>
</feature>
<proteinExistence type="predicted"/>
<evidence type="ECO:0000259" key="5">
    <source>
        <dbReference type="PROSITE" id="PS50887"/>
    </source>
</evidence>
<dbReference type="PROSITE" id="PS50883">
    <property type="entry name" value="EAL"/>
    <property type="match status" value="1"/>
</dbReference>
<dbReference type="SMART" id="SM00052">
    <property type="entry name" value="EAL"/>
    <property type="match status" value="1"/>
</dbReference>
<organism evidence="6 7">
    <name type="scientific">Exilibacterium tricleocarpae</name>
    <dbReference type="NCBI Taxonomy" id="2591008"/>
    <lineage>
        <taxon>Bacteria</taxon>
        <taxon>Pseudomonadati</taxon>
        <taxon>Pseudomonadota</taxon>
        <taxon>Gammaproteobacteria</taxon>
        <taxon>Cellvibrionales</taxon>
        <taxon>Cellvibrionaceae</taxon>
        <taxon>Exilibacterium</taxon>
    </lineage>
</organism>
<name>A0A545T835_9GAMM</name>
<evidence type="ECO:0000259" key="4">
    <source>
        <dbReference type="PROSITE" id="PS50883"/>
    </source>
</evidence>
<dbReference type="EMBL" id="VHSG01000018">
    <property type="protein sequence ID" value="TQV73389.1"/>
    <property type="molecule type" value="Genomic_DNA"/>
</dbReference>
<evidence type="ECO:0000313" key="7">
    <source>
        <dbReference type="Proteomes" id="UP000319732"/>
    </source>
</evidence>
<reference evidence="6 7" key="1">
    <citation type="submission" date="2019-06" db="EMBL/GenBank/DDBJ databases">
        <title>Whole genome sequence for Cellvibrionaceae sp. R142.</title>
        <authorList>
            <person name="Wang G."/>
        </authorList>
    </citation>
    <scope>NUCLEOTIDE SEQUENCE [LARGE SCALE GENOMIC DNA]</scope>
    <source>
        <strain evidence="6 7">R142</strain>
    </source>
</reference>
<dbReference type="PROSITE" id="PS50887">
    <property type="entry name" value="GGDEF"/>
    <property type="match status" value="1"/>
</dbReference>
<gene>
    <name evidence="6" type="ORF">FKG94_16930</name>
</gene>
<evidence type="ECO:0000256" key="1">
    <source>
        <dbReference type="ARBA" id="ARBA00001946"/>
    </source>
</evidence>
<dbReference type="PANTHER" id="PTHR44757:SF2">
    <property type="entry name" value="BIOFILM ARCHITECTURE MAINTENANCE PROTEIN MBAA"/>
    <property type="match status" value="1"/>
</dbReference>
<dbReference type="InterPro" id="IPR013767">
    <property type="entry name" value="PAS_fold"/>
</dbReference>
<dbReference type="SMART" id="SM00267">
    <property type="entry name" value="GGDEF"/>
    <property type="match status" value="1"/>
</dbReference>
<dbReference type="GO" id="GO:0003824">
    <property type="term" value="F:catalytic activity"/>
    <property type="evidence" value="ECO:0007669"/>
    <property type="project" value="UniProtKB-ARBA"/>
</dbReference>
<dbReference type="SMART" id="SM00091">
    <property type="entry name" value="PAS"/>
    <property type="match status" value="2"/>
</dbReference>
<feature type="domain" description="PAC" evidence="3">
    <location>
        <begin position="385"/>
        <end position="437"/>
    </location>
</feature>
<dbReference type="InterPro" id="IPR035965">
    <property type="entry name" value="PAS-like_dom_sf"/>
</dbReference>
<dbReference type="NCBIfam" id="TIGR00229">
    <property type="entry name" value="sensory_box"/>
    <property type="match status" value="1"/>
</dbReference>
<keyword evidence="7" id="KW-1185">Reference proteome</keyword>
<dbReference type="Pfam" id="PF13426">
    <property type="entry name" value="PAS_9"/>
    <property type="match status" value="1"/>
</dbReference>
<accession>A0A545T835</accession>
<dbReference type="Gene3D" id="3.30.70.270">
    <property type="match status" value="1"/>
</dbReference>
<dbReference type="SUPFAM" id="SSF141868">
    <property type="entry name" value="EAL domain-like"/>
    <property type="match status" value="1"/>
</dbReference>
<dbReference type="AlphaFoldDB" id="A0A545T835"/>
<dbReference type="InterPro" id="IPR000014">
    <property type="entry name" value="PAS"/>
</dbReference>
<dbReference type="InterPro" id="IPR052155">
    <property type="entry name" value="Biofilm_reg_signaling"/>
</dbReference>
<dbReference type="InterPro" id="IPR000160">
    <property type="entry name" value="GGDEF_dom"/>
</dbReference>
<dbReference type="InterPro" id="IPR001633">
    <property type="entry name" value="EAL_dom"/>
</dbReference>
<evidence type="ECO:0000259" key="3">
    <source>
        <dbReference type="PROSITE" id="PS50113"/>
    </source>
</evidence>
<dbReference type="PROSITE" id="PS50113">
    <property type="entry name" value="PAC"/>
    <property type="match status" value="1"/>
</dbReference>
<dbReference type="NCBIfam" id="TIGR00254">
    <property type="entry name" value="GGDEF"/>
    <property type="match status" value="1"/>
</dbReference>
<evidence type="ECO:0000313" key="6">
    <source>
        <dbReference type="EMBL" id="TQV73389.1"/>
    </source>
</evidence>
<dbReference type="SUPFAM" id="SSF55785">
    <property type="entry name" value="PYP-like sensor domain (PAS domain)"/>
    <property type="match status" value="2"/>
</dbReference>
<evidence type="ECO:0000259" key="2">
    <source>
        <dbReference type="PROSITE" id="PS50112"/>
    </source>
</evidence>
<comment type="cofactor">
    <cofactor evidence="1">
        <name>Mg(2+)</name>
        <dbReference type="ChEBI" id="CHEBI:18420"/>
    </cofactor>
</comment>
<dbReference type="CDD" id="cd00130">
    <property type="entry name" value="PAS"/>
    <property type="match status" value="2"/>
</dbReference>
<dbReference type="Gene3D" id="3.20.20.450">
    <property type="entry name" value="EAL domain"/>
    <property type="match status" value="1"/>
</dbReference>
<dbReference type="SUPFAM" id="SSF55781">
    <property type="entry name" value="GAF domain-like"/>
    <property type="match status" value="1"/>
</dbReference>
<dbReference type="InterPro" id="IPR003018">
    <property type="entry name" value="GAF"/>
</dbReference>
<dbReference type="RefSeq" id="WP_142905517.1">
    <property type="nucleotide sequence ID" value="NZ_ML660097.1"/>
</dbReference>